<feature type="coiled-coil region" evidence="1">
    <location>
        <begin position="91"/>
        <end position="118"/>
    </location>
</feature>
<dbReference type="EMBL" id="PQAP01000027">
    <property type="protein sequence ID" value="PWB74593.1"/>
    <property type="molecule type" value="Genomic_DNA"/>
</dbReference>
<organism evidence="3 4">
    <name type="scientific">candidate division GN15 bacterium</name>
    <dbReference type="NCBI Taxonomy" id="2072418"/>
    <lineage>
        <taxon>Bacteria</taxon>
        <taxon>candidate division GN15</taxon>
    </lineage>
</organism>
<comment type="caution">
    <text evidence="3">The sequence shown here is derived from an EMBL/GenBank/DDBJ whole genome shotgun (WGS) entry which is preliminary data.</text>
</comment>
<proteinExistence type="predicted"/>
<dbReference type="Proteomes" id="UP000250918">
    <property type="component" value="Unassembled WGS sequence"/>
</dbReference>
<gene>
    <name evidence="3" type="ORF">C3F09_03765</name>
</gene>
<feature type="transmembrane region" description="Helical" evidence="2">
    <location>
        <begin position="6"/>
        <end position="26"/>
    </location>
</feature>
<feature type="transmembrane region" description="Helical" evidence="2">
    <location>
        <begin position="35"/>
        <end position="52"/>
    </location>
</feature>
<dbReference type="Pfam" id="PF10066">
    <property type="entry name" value="DUF2304"/>
    <property type="match status" value="1"/>
</dbReference>
<evidence type="ECO:0000256" key="2">
    <source>
        <dbReference type="SAM" id="Phobius"/>
    </source>
</evidence>
<accession>A0A855XAJ6</accession>
<evidence type="ECO:0000256" key="1">
    <source>
        <dbReference type="SAM" id="Coils"/>
    </source>
</evidence>
<reference evidence="3 4" key="1">
    <citation type="journal article" date="2018" name="ISME J.">
        <title>A methanotrophic archaeon couples anaerobic oxidation of methane to Fe(III) reduction.</title>
        <authorList>
            <person name="Cai C."/>
            <person name="Leu A.O."/>
            <person name="Xie G.J."/>
            <person name="Guo J."/>
            <person name="Feng Y."/>
            <person name="Zhao J.X."/>
            <person name="Tyson G.W."/>
            <person name="Yuan Z."/>
            <person name="Hu S."/>
        </authorList>
    </citation>
    <scope>NUCLEOTIDE SEQUENCE [LARGE SCALE GENOMIC DNA]</scope>
    <source>
        <strain evidence="3">FeB_12</strain>
    </source>
</reference>
<protein>
    <submittedName>
        <fullName evidence="3">DUF2304 domain-containing protein</fullName>
    </submittedName>
</protein>
<name>A0A855XAJ6_9BACT</name>
<dbReference type="AlphaFoldDB" id="A0A855XAJ6"/>
<evidence type="ECO:0000313" key="3">
    <source>
        <dbReference type="EMBL" id="PWB74593.1"/>
    </source>
</evidence>
<keyword evidence="1" id="KW-0175">Coiled coil</keyword>
<keyword evidence="2" id="KW-1133">Transmembrane helix</keyword>
<sequence>MNMGIRVQLLAITASVALIILIIGLIRKRKLREEYSIIWLLAGFTLILFSIWRELLDLIAGVIGVYYAPAMLLLVGLFFGALAFLHLTVVISRFADQNRTLAQEMALLKEKLDRLTAGQST</sequence>
<evidence type="ECO:0000313" key="4">
    <source>
        <dbReference type="Proteomes" id="UP000250918"/>
    </source>
</evidence>
<keyword evidence="2" id="KW-0812">Transmembrane</keyword>
<dbReference type="InterPro" id="IPR019277">
    <property type="entry name" value="DUF2304"/>
</dbReference>
<feature type="transmembrane region" description="Helical" evidence="2">
    <location>
        <begin position="58"/>
        <end position="91"/>
    </location>
</feature>
<keyword evidence="2" id="KW-0472">Membrane</keyword>